<protein>
    <submittedName>
        <fullName evidence="3">Lipoprotein</fullName>
    </submittedName>
</protein>
<dbReference type="eggNOG" id="ENOG5032EWT">
    <property type="taxonomic scope" value="Bacteria"/>
</dbReference>
<sequence>MRTRGTPVRKTPTAGTAVLACLVMGVALTGCSDGGASKEPSAAQLLDDANAAMSDLTSVTIETATRVTGGEDRSSHLVTDLKATCAYRTVTASGARLDQIRIGGSDYVRPNRTHMEESGRKVAGKGEQELWVKALSSASRPGDELSDCTHDFTSFGKPSKGESSEIDGKPAVLLKVADEENKGEFGFHVATEGKPYILKVVYKDATFHNTTSFSAFDEPLDVRPPDEDEVVDMSGTD</sequence>
<dbReference type="EMBL" id="AP009493">
    <property type="protein sequence ID" value="BAG20831.1"/>
    <property type="molecule type" value="Genomic_DNA"/>
</dbReference>
<dbReference type="HOGENOM" id="CLU_103777_0_0_11"/>
<evidence type="ECO:0000256" key="1">
    <source>
        <dbReference type="SAM" id="MobiDB-lite"/>
    </source>
</evidence>
<gene>
    <name evidence="3" type="ordered locus">SGR_4002</name>
</gene>
<evidence type="ECO:0000256" key="2">
    <source>
        <dbReference type="SAM" id="SignalP"/>
    </source>
</evidence>
<dbReference type="KEGG" id="sgr:SGR_4002"/>
<reference evidence="4" key="1">
    <citation type="journal article" date="2008" name="J. Bacteriol.">
        <title>Genome sequence of the streptomycin-producing microorganism Streptomyces griseus IFO 13350.</title>
        <authorList>
            <person name="Ohnishi Y."/>
            <person name="Ishikawa J."/>
            <person name="Hara H."/>
            <person name="Suzuki H."/>
            <person name="Ikenoya M."/>
            <person name="Ikeda H."/>
            <person name="Yamashita A."/>
            <person name="Hattori M."/>
            <person name="Horinouchi S."/>
        </authorList>
    </citation>
    <scope>NUCLEOTIDE SEQUENCE [LARGE SCALE GENOMIC DNA]</scope>
    <source>
        <strain evidence="4">JCM 4626 / NBRC 13350</strain>
    </source>
</reference>
<accession>B1VS77</accession>
<dbReference type="PROSITE" id="PS51257">
    <property type="entry name" value="PROKAR_LIPOPROTEIN"/>
    <property type="match status" value="1"/>
</dbReference>
<evidence type="ECO:0000313" key="3">
    <source>
        <dbReference type="EMBL" id="BAG20831.1"/>
    </source>
</evidence>
<dbReference type="Proteomes" id="UP000001685">
    <property type="component" value="Chromosome"/>
</dbReference>
<evidence type="ECO:0000313" key="4">
    <source>
        <dbReference type="Proteomes" id="UP000001685"/>
    </source>
</evidence>
<dbReference type="PATRIC" id="fig|455632.4.peg.4074"/>
<dbReference type="AlphaFoldDB" id="B1VS77"/>
<organism evidence="3 4">
    <name type="scientific">Streptomyces griseus subsp. griseus (strain JCM 4626 / CBS 651.72 / NBRC 13350 / KCC S-0626 / ISP 5235)</name>
    <dbReference type="NCBI Taxonomy" id="455632"/>
    <lineage>
        <taxon>Bacteria</taxon>
        <taxon>Bacillati</taxon>
        <taxon>Actinomycetota</taxon>
        <taxon>Actinomycetes</taxon>
        <taxon>Kitasatosporales</taxon>
        <taxon>Streptomycetaceae</taxon>
        <taxon>Streptomyces</taxon>
    </lineage>
</organism>
<feature type="chain" id="PRO_5038936616" evidence="2">
    <location>
        <begin position="30"/>
        <end position="237"/>
    </location>
</feature>
<keyword evidence="2" id="KW-0732">Signal</keyword>
<feature type="region of interest" description="Disordered" evidence="1">
    <location>
        <begin position="139"/>
        <end position="166"/>
    </location>
</feature>
<proteinExistence type="predicted"/>
<feature type="signal peptide" evidence="2">
    <location>
        <begin position="1"/>
        <end position="29"/>
    </location>
</feature>
<feature type="region of interest" description="Disordered" evidence="1">
    <location>
        <begin position="215"/>
        <end position="237"/>
    </location>
</feature>
<feature type="compositionally biased region" description="Basic and acidic residues" evidence="1">
    <location>
        <begin position="141"/>
        <end position="150"/>
    </location>
</feature>
<name>B1VS77_STRGG</name>
<keyword evidence="3" id="KW-0449">Lipoprotein</keyword>